<evidence type="ECO:0000256" key="4">
    <source>
        <dbReference type="ARBA" id="ARBA00023157"/>
    </source>
</evidence>
<comment type="subcellular location">
    <subcellularLocation>
        <location evidence="1">Endoplasmic reticulum</location>
    </subcellularLocation>
</comment>
<evidence type="ECO:0000256" key="1">
    <source>
        <dbReference type="ARBA" id="ARBA00004240"/>
    </source>
</evidence>
<feature type="domain" description="MRH" evidence="6">
    <location>
        <begin position="279"/>
        <end position="409"/>
    </location>
</feature>
<evidence type="ECO:0000256" key="3">
    <source>
        <dbReference type="ARBA" id="ARBA00022824"/>
    </source>
</evidence>
<keyword evidence="2 5" id="KW-0732">Signal</keyword>
<dbReference type="Gene3D" id="2.70.130.10">
    <property type="entry name" value="Mannose-6-phosphate receptor binding domain"/>
    <property type="match status" value="1"/>
</dbReference>
<dbReference type="InterPro" id="IPR045149">
    <property type="entry name" value="OS-9-like"/>
</dbReference>
<protein>
    <recommendedName>
        <fullName evidence="6">MRH domain-containing protein</fullName>
    </recommendedName>
</protein>
<feature type="signal peptide" evidence="5">
    <location>
        <begin position="1"/>
        <end position="18"/>
    </location>
</feature>
<dbReference type="EMBL" id="CAKLBY020000153">
    <property type="protein sequence ID" value="CAK7929650.1"/>
    <property type="molecule type" value="Genomic_DNA"/>
</dbReference>
<dbReference type="PROSITE" id="PS51914">
    <property type="entry name" value="MRH"/>
    <property type="match status" value="1"/>
</dbReference>
<sequence length="446" mass="49811">MELLATSLALSAASTALAAPFSSRFDSSYVVHLYESRDRFVPPQDAAALPSQLMTTESGHTFECFLPSLAPSDPETAEPLAVNDPKEVESEQATDALMAFHRAAVRELKSLCIEYIDEETSWLYRICANSLIFRSRKSLNEVAIDVAGEAAPAEEGGGGYDVEEVGTFATDSSRSVLSYDVFADLETQERMKDLGQALFTQTFRKNGQEVQVQFICSARAQDDVVAAVQWREAVATDGGREIAAFLVESQVFCKSNEPEEDTDGLVTMQSLLQPLQDEHTCATRDEGWWTYEYCFGRSVRQYHRDEDGQLTADYTLGVFDADGNRELERLDSALVLEPFDETHDVSRPAYLELYDFGTLCKTSEKQASRKAKVFHFCNRDGSSQRLIMVKEMQTCVYMVKVSSPVFCDHPHFLNDEQESDETFEIVHCIPAVEKAEAVETLEVVAE</sequence>
<keyword evidence="4" id="KW-1015">Disulfide bond</keyword>
<dbReference type="GO" id="GO:0030968">
    <property type="term" value="P:endoplasmic reticulum unfolded protein response"/>
    <property type="evidence" value="ECO:0007669"/>
    <property type="project" value="InterPro"/>
</dbReference>
<dbReference type="InterPro" id="IPR044865">
    <property type="entry name" value="MRH_dom"/>
</dbReference>
<proteinExistence type="predicted"/>
<comment type="caution">
    <text evidence="7">The sequence shown here is derived from an EMBL/GenBank/DDBJ whole genome shotgun (WGS) entry which is preliminary data.</text>
</comment>
<gene>
    <name evidence="7" type="ORF">PM001_LOCUS14800</name>
</gene>
<evidence type="ECO:0000256" key="2">
    <source>
        <dbReference type="ARBA" id="ARBA00022729"/>
    </source>
</evidence>
<reference evidence="7" key="1">
    <citation type="submission" date="2024-01" db="EMBL/GenBank/DDBJ databases">
        <authorList>
            <person name="Webb A."/>
        </authorList>
    </citation>
    <scope>NUCLEOTIDE SEQUENCE</scope>
    <source>
        <strain evidence="7">Pm1</strain>
    </source>
</reference>
<dbReference type="AlphaFoldDB" id="A0AAV1U4Q6"/>
<accession>A0AAV1U4Q6</accession>
<dbReference type="GO" id="GO:0005788">
    <property type="term" value="C:endoplasmic reticulum lumen"/>
    <property type="evidence" value="ECO:0007669"/>
    <property type="project" value="TreeGrafter"/>
</dbReference>
<evidence type="ECO:0000259" key="6">
    <source>
        <dbReference type="PROSITE" id="PS51914"/>
    </source>
</evidence>
<dbReference type="InterPro" id="IPR009011">
    <property type="entry name" value="Man6P_isomerase_rcpt-bd_dom_sf"/>
</dbReference>
<feature type="chain" id="PRO_5043438395" description="MRH domain-containing protein" evidence="5">
    <location>
        <begin position="19"/>
        <end position="446"/>
    </location>
</feature>
<name>A0AAV1U4Q6_9STRA</name>
<dbReference type="Proteomes" id="UP001162060">
    <property type="component" value="Unassembled WGS sequence"/>
</dbReference>
<dbReference type="Pfam" id="PF07915">
    <property type="entry name" value="PRKCSH"/>
    <property type="match status" value="1"/>
</dbReference>
<dbReference type="InterPro" id="IPR012913">
    <property type="entry name" value="OS9-like_dom"/>
</dbReference>
<dbReference type="PANTHER" id="PTHR15414:SF0">
    <property type="entry name" value="ENDOPLASMIC RETICULUM LECTIN 1"/>
    <property type="match status" value="1"/>
</dbReference>
<keyword evidence="3" id="KW-0256">Endoplasmic reticulum</keyword>
<organism evidence="7 8">
    <name type="scientific">Peronospora matthiolae</name>
    <dbReference type="NCBI Taxonomy" id="2874970"/>
    <lineage>
        <taxon>Eukaryota</taxon>
        <taxon>Sar</taxon>
        <taxon>Stramenopiles</taxon>
        <taxon>Oomycota</taxon>
        <taxon>Peronosporomycetes</taxon>
        <taxon>Peronosporales</taxon>
        <taxon>Peronosporaceae</taxon>
        <taxon>Peronospora</taxon>
    </lineage>
</organism>
<evidence type="ECO:0000256" key="5">
    <source>
        <dbReference type="SAM" id="SignalP"/>
    </source>
</evidence>
<dbReference type="GO" id="GO:0030970">
    <property type="term" value="P:retrograde protein transport, ER to cytosol"/>
    <property type="evidence" value="ECO:0007669"/>
    <property type="project" value="TreeGrafter"/>
</dbReference>
<evidence type="ECO:0000313" key="7">
    <source>
        <dbReference type="EMBL" id="CAK7929650.1"/>
    </source>
</evidence>
<dbReference type="PANTHER" id="PTHR15414">
    <property type="entry name" value="OS-9-RELATED"/>
    <property type="match status" value="1"/>
</dbReference>
<evidence type="ECO:0000313" key="8">
    <source>
        <dbReference type="Proteomes" id="UP001162060"/>
    </source>
</evidence>